<comment type="caution">
    <text evidence="2">The sequence shown here is derived from an EMBL/GenBank/DDBJ whole genome shotgun (WGS) entry which is preliminary data.</text>
</comment>
<dbReference type="Pfam" id="PF00881">
    <property type="entry name" value="Nitroreductase"/>
    <property type="match status" value="1"/>
</dbReference>
<dbReference type="InterPro" id="IPR052544">
    <property type="entry name" value="Bacteriocin_Proc_Enz"/>
</dbReference>
<dbReference type="PANTHER" id="PTHR43745">
    <property type="entry name" value="NITROREDUCTASE MJ1384-RELATED"/>
    <property type="match status" value="1"/>
</dbReference>
<dbReference type="InterPro" id="IPR000415">
    <property type="entry name" value="Nitroreductase-like"/>
</dbReference>
<organism evidence="2 3">
    <name type="scientific">Sphingomonas parva</name>
    <dbReference type="NCBI Taxonomy" id="2555898"/>
    <lineage>
        <taxon>Bacteria</taxon>
        <taxon>Pseudomonadati</taxon>
        <taxon>Pseudomonadota</taxon>
        <taxon>Alphaproteobacteria</taxon>
        <taxon>Sphingomonadales</taxon>
        <taxon>Sphingomonadaceae</taxon>
        <taxon>Sphingomonas</taxon>
    </lineage>
</organism>
<dbReference type="SUPFAM" id="SSF55469">
    <property type="entry name" value="FMN-dependent nitroreductase-like"/>
    <property type="match status" value="1"/>
</dbReference>
<proteinExistence type="predicted"/>
<dbReference type="PANTHER" id="PTHR43745:SF2">
    <property type="entry name" value="NITROREDUCTASE MJ1384-RELATED"/>
    <property type="match status" value="1"/>
</dbReference>
<sequence length="263" mass="28909">MSRWERAAIGQGAPDLLWEWFHENSKTGRFDPFPTNDAVVAEMQARLESLDYASYPLVALPQTRTPLAAPLDEVLAARESARGMAPGPVTLEQLGSLLFWAYGVTRDNVGTVHPRPFRTIPSGGGLYPLELYFHSSHVEGLAPGLYHYSAAHHHLRRLAAGDHGDRIAAALVQPELAASASIVFFVTAMFERSTFKYRDRGYRFVFLEAGHLGQNLTLAAIAMGLKATSIGGFFDRDVDKLLHIDGINHSSIYLCAVGHPEEP</sequence>
<dbReference type="Proteomes" id="UP000298213">
    <property type="component" value="Unassembled WGS sequence"/>
</dbReference>
<dbReference type="GO" id="GO:0016491">
    <property type="term" value="F:oxidoreductase activity"/>
    <property type="evidence" value="ECO:0007669"/>
    <property type="project" value="InterPro"/>
</dbReference>
<evidence type="ECO:0000313" key="3">
    <source>
        <dbReference type="Proteomes" id="UP000298213"/>
    </source>
</evidence>
<dbReference type="OrthoDB" id="3723182at2"/>
<protein>
    <submittedName>
        <fullName evidence="2">SagB/ThcOx family dehydrogenase</fullName>
    </submittedName>
</protein>
<reference evidence="2 3" key="1">
    <citation type="submission" date="2019-03" db="EMBL/GenBank/DDBJ databases">
        <title>Genome sequence of Sphingomonas sp. 17J27-24.</title>
        <authorList>
            <person name="Kim M."/>
            <person name="Maeng S."/>
            <person name="Sathiyaraj S."/>
        </authorList>
    </citation>
    <scope>NUCLEOTIDE SEQUENCE [LARGE SCALE GENOMIC DNA]</scope>
    <source>
        <strain evidence="2 3">17J27-24</strain>
    </source>
</reference>
<gene>
    <name evidence="2" type="ORF">E2493_17180</name>
</gene>
<dbReference type="CDD" id="cd02142">
    <property type="entry name" value="McbC_SagB-like_oxidoreductase"/>
    <property type="match status" value="1"/>
</dbReference>
<dbReference type="InterPro" id="IPR029479">
    <property type="entry name" value="Nitroreductase"/>
</dbReference>
<dbReference type="EMBL" id="SPDV01000041">
    <property type="protein sequence ID" value="TFI57040.1"/>
    <property type="molecule type" value="Genomic_DNA"/>
</dbReference>
<feature type="domain" description="Nitroreductase" evidence="1">
    <location>
        <begin position="76"/>
        <end position="259"/>
    </location>
</feature>
<keyword evidence="3" id="KW-1185">Reference proteome</keyword>
<accession>A0A4Y8ZM13</accession>
<dbReference type="NCBIfam" id="TIGR03605">
    <property type="entry name" value="antibiot_sagB"/>
    <property type="match status" value="1"/>
</dbReference>
<dbReference type="AlphaFoldDB" id="A0A4Y8ZM13"/>
<evidence type="ECO:0000259" key="1">
    <source>
        <dbReference type="Pfam" id="PF00881"/>
    </source>
</evidence>
<dbReference type="InterPro" id="IPR020051">
    <property type="entry name" value="SagB-type_dehydrogenase"/>
</dbReference>
<evidence type="ECO:0000313" key="2">
    <source>
        <dbReference type="EMBL" id="TFI57040.1"/>
    </source>
</evidence>
<name>A0A4Y8ZM13_9SPHN</name>
<dbReference type="Gene3D" id="3.40.109.10">
    <property type="entry name" value="NADH Oxidase"/>
    <property type="match status" value="1"/>
</dbReference>